<dbReference type="EMBL" id="JBBEUB010000001">
    <property type="protein sequence ID" value="MEJ2901637.1"/>
    <property type="molecule type" value="Genomic_DNA"/>
</dbReference>
<feature type="compositionally biased region" description="Polar residues" evidence="1">
    <location>
        <begin position="53"/>
        <end position="63"/>
    </location>
</feature>
<evidence type="ECO:0000313" key="2">
    <source>
        <dbReference type="EMBL" id="MEJ2901637.1"/>
    </source>
</evidence>
<protein>
    <submittedName>
        <fullName evidence="2">Uncharacterized protein</fullName>
    </submittedName>
</protein>
<accession>A0ABU8NJG4</accession>
<feature type="region of interest" description="Disordered" evidence="1">
    <location>
        <begin position="27"/>
        <end position="92"/>
    </location>
</feature>
<comment type="caution">
    <text evidence="2">The sequence shown here is derived from an EMBL/GenBank/DDBJ whole genome shotgun (WGS) entry which is preliminary data.</text>
</comment>
<name>A0ABU8NJG4_9SPHI</name>
<evidence type="ECO:0000313" key="3">
    <source>
        <dbReference type="Proteomes" id="UP001378956"/>
    </source>
</evidence>
<dbReference type="Proteomes" id="UP001378956">
    <property type="component" value="Unassembled WGS sequence"/>
</dbReference>
<evidence type="ECO:0000256" key="1">
    <source>
        <dbReference type="SAM" id="MobiDB-lite"/>
    </source>
</evidence>
<gene>
    <name evidence="2" type="ORF">WAE58_04350</name>
</gene>
<dbReference type="RefSeq" id="WP_337715405.1">
    <property type="nucleotide sequence ID" value="NZ_JBBEUB010000001.1"/>
</dbReference>
<organism evidence="2 3">
    <name type="scientific">Pedobacter panaciterrae</name>
    <dbReference type="NCBI Taxonomy" id="363849"/>
    <lineage>
        <taxon>Bacteria</taxon>
        <taxon>Pseudomonadati</taxon>
        <taxon>Bacteroidota</taxon>
        <taxon>Sphingobacteriia</taxon>
        <taxon>Sphingobacteriales</taxon>
        <taxon>Sphingobacteriaceae</taxon>
        <taxon>Pedobacter</taxon>
    </lineage>
</organism>
<sequence length="193" mass="20860">MKTAVITTAKANGLNNNPAITAKANTPALGGSGAEASNGKVNGLPLGKDLADTPTSPVETENSAIAKPEEVKSEEKAQEQTPSKAELREGLGKPALNLEGTLKLVEELHRRKIQRDKLLSTIGTLEAFEVAQKDDAEETDSNHYQGCELTIEDDKRRSFSTKNPYIIKKVAEYVNTLCLDKLTEIEGEIFLPA</sequence>
<proteinExistence type="predicted"/>
<reference evidence="2 3" key="1">
    <citation type="submission" date="2024-03" db="EMBL/GenBank/DDBJ databases">
        <title>Sequence of Lycoming College Course Isolates.</title>
        <authorList>
            <person name="Plotts O."/>
            <person name="Newman J."/>
        </authorList>
    </citation>
    <scope>NUCLEOTIDE SEQUENCE [LARGE SCALE GENOMIC DNA]</scope>
    <source>
        <strain evidence="2 3">CJB-3</strain>
    </source>
</reference>
<feature type="compositionally biased region" description="Basic and acidic residues" evidence="1">
    <location>
        <begin position="67"/>
        <end position="78"/>
    </location>
</feature>
<keyword evidence="3" id="KW-1185">Reference proteome</keyword>